<reference evidence="1 2" key="1">
    <citation type="submission" date="2021-07" db="EMBL/GenBank/DDBJ databases">
        <title>Paenibacillus radiodurans sp. nov., isolated from the southeastern edge of Tengger Desert.</title>
        <authorList>
            <person name="Zhang G."/>
        </authorList>
    </citation>
    <scope>NUCLEOTIDE SEQUENCE [LARGE SCALE GENOMIC DNA]</scope>
    <source>
        <strain evidence="1 2">DT7-4</strain>
    </source>
</reference>
<sequence length="334" mass="39010">MIIINADRKVNLADVEQEHLTYYKKKLVRKLDTLISKKGLHHKKVYRYLKDHIEEILIGKPRVLKGIIEHMITVLMIEFDENTRKHALYKILVKIFNYSNFVDRYPPSKWGAYQFVSRLNVKVCPYCNRQYIFMICETKGKTRGKLDHFYDKATYPYLALSMYNLIPCCGICNSDLRGSDPFTVDTHLNPYMEDFGGLFKFSVAMKNGDDLRPGDTSQIDYLLGVGDEFDIVIKDSCMDLDLKQRVENNLSVFKIRELYNMHKDYVVDLIKKRVIYSDTQIDELFKKYGGKLFASREDVIATIVSNYVTDQNLDKRVLSKLTKDISEELNLNLV</sequence>
<evidence type="ECO:0000313" key="2">
    <source>
        <dbReference type="Proteomes" id="UP000812277"/>
    </source>
</evidence>
<evidence type="ECO:0008006" key="3">
    <source>
        <dbReference type="Google" id="ProtNLM"/>
    </source>
</evidence>
<dbReference type="EMBL" id="JAHZIJ010000001">
    <property type="protein sequence ID" value="MBW7473855.1"/>
    <property type="molecule type" value="Genomic_DNA"/>
</dbReference>
<protein>
    <recommendedName>
        <fullName evidence="3">HNH endonuclease</fullName>
    </recommendedName>
</protein>
<dbReference type="Proteomes" id="UP000812277">
    <property type="component" value="Unassembled WGS sequence"/>
</dbReference>
<keyword evidence="2" id="KW-1185">Reference proteome</keyword>
<dbReference type="RefSeq" id="WP_219871044.1">
    <property type="nucleotide sequence ID" value="NZ_JAHZIJ010000001.1"/>
</dbReference>
<accession>A0ABS7D1N3</accession>
<name>A0ABS7D1N3_9BACL</name>
<evidence type="ECO:0000313" key="1">
    <source>
        <dbReference type="EMBL" id="MBW7473855.1"/>
    </source>
</evidence>
<organism evidence="1 2">
    <name type="scientific">Paenibacillus oenotherae</name>
    <dbReference type="NCBI Taxonomy" id="1435645"/>
    <lineage>
        <taxon>Bacteria</taxon>
        <taxon>Bacillati</taxon>
        <taxon>Bacillota</taxon>
        <taxon>Bacilli</taxon>
        <taxon>Bacillales</taxon>
        <taxon>Paenibacillaceae</taxon>
        <taxon>Paenibacillus</taxon>
    </lineage>
</organism>
<dbReference type="Gene3D" id="1.10.30.50">
    <property type="match status" value="1"/>
</dbReference>
<comment type="caution">
    <text evidence="1">The sequence shown here is derived from an EMBL/GenBank/DDBJ whole genome shotgun (WGS) entry which is preliminary data.</text>
</comment>
<proteinExistence type="predicted"/>
<gene>
    <name evidence="1" type="ORF">K0T92_03740</name>
</gene>